<evidence type="ECO:0000313" key="2">
    <source>
        <dbReference type="Proteomes" id="UP000807769"/>
    </source>
</evidence>
<evidence type="ECO:0000313" key="1">
    <source>
        <dbReference type="EMBL" id="KAG1813638.1"/>
    </source>
</evidence>
<accession>A0A9P7E810</accession>
<name>A0A9P7E810_9AGAM</name>
<dbReference type="RefSeq" id="XP_041191399.1">
    <property type="nucleotide sequence ID" value="XM_041333077.1"/>
</dbReference>
<dbReference type="AlphaFoldDB" id="A0A9P7E810"/>
<gene>
    <name evidence="1" type="ORF">BJ212DRAFT_1301018</name>
</gene>
<reference evidence="1" key="1">
    <citation type="journal article" date="2020" name="New Phytol.">
        <title>Comparative genomics reveals dynamic genome evolution in host specialist ectomycorrhizal fungi.</title>
        <authorList>
            <person name="Lofgren L.A."/>
            <person name="Nguyen N.H."/>
            <person name="Vilgalys R."/>
            <person name="Ruytinx J."/>
            <person name="Liao H.L."/>
            <person name="Branco S."/>
            <person name="Kuo A."/>
            <person name="LaButti K."/>
            <person name="Lipzen A."/>
            <person name="Andreopoulos W."/>
            <person name="Pangilinan J."/>
            <person name="Riley R."/>
            <person name="Hundley H."/>
            <person name="Na H."/>
            <person name="Barry K."/>
            <person name="Grigoriev I.V."/>
            <person name="Stajich J.E."/>
            <person name="Kennedy P.G."/>
        </authorList>
    </citation>
    <scope>NUCLEOTIDE SEQUENCE</scope>
    <source>
        <strain evidence="1">MN1</strain>
    </source>
</reference>
<proteinExistence type="predicted"/>
<keyword evidence="2" id="KW-1185">Reference proteome</keyword>
<dbReference type="EMBL" id="JABBWG010000023">
    <property type="protein sequence ID" value="KAG1813638.1"/>
    <property type="molecule type" value="Genomic_DNA"/>
</dbReference>
<sequence>MVVQNSSCTKRTGTLNNQAKFNALVFAEFVKEIQTYWLPTDWVDVVHRKMLASVQAQCPFTDYYAEGITEKDLWHTLDTCQKGFPDGTSYKALMAATVATKKARKNGGVVAAVDIEGEDNNTVAVVMPSAVLGDDTDSGKECMAPLQTPHLHWNCLLDRPAVTSPVSVHALIDHGSSLVLIGEDLINKLGL</sequence>
<dbReference type="GeneID" id="64627094"/>
<organism evidence="1 2">
    <name type="scientific">Suillus subaureus</name>
    <dbReference type="NCBI Taxonomy" id="48587"/>
    <lineage>
        <taxon>Eukaryota</taxon>
        <taxon>Fungi</taxon>
        <taxon>Dikarya</taxon>
        <taxon>Basidiomycota</taxon>
        <taxon>Agaricomycotina</taxon>
        <taxon>Agaricomycetes</taxon>
        <taxon>Agaricomycetidae</taxon>
        <taxon>Boletales</taxon>
        <taxon>Suillineae</taxon>
        <taxon>Suillaceae</taxon>
        <taxon>Suillus</taxon>
    </lineage>
</organism>
<protein>
    <submittedName>
        <fullName evidence="1">Uncharacterized protein</fullName>
    </submittedName>
</protein>
<dbReference type="OrthoDB" id="2369050at2759"/>
<comment type="caution">
    <text evidence="1">The sequence shown here is derived from an EMBL/GenBank/DDBJ whole genome shotgun (WGS) entry which is preliminary data.</text>
</comment>
<dbReference type="Proteomes" id="UP000807769">
    <property type="component" value="Unassembled WGS sequence"/>
</dbReference>